<keyword evidence="2" id="KW-0949">S-adenosyl-L-methionine</keyword>
<dbReference type="PROSITE" id="PS51918">
    <property type="entry name" value="RADICAL_SAM"/>
    <property type="match status" value="1"/>
</dbReference>
<dbReference type="SFLD" id="SFLDS00029">
    <property type="entry name" value="Radical_SAM"/>
    <property type="match status" value="1"/>
</dbReference>
<comment type="cofactor">
    <cofactor evidence="1">
        <name>[4Fe-4S] cluster</name>
        <dbReference type="ChEBI" id="CHEBI:49883"/>
    </cofactor>
</comment>
<dbReference type="InterPro" id="IPR007197">
    <property type="entry name" value="rSAM"/>
</dbReference>
<dbReference type="Pfam" id="PF04055">
    <property type="entry name" value="Radical_SAM"/>
    <property type="match status" value="1"/>
</dbReference>
<dbReference type="PANTHER" id="PTHR43409:SF9">
    <property type="entry name" value="BLR2995 PROTEIN"/>
    <property type="match status" value="1"/>
</dbReference>
<dbReference type="SFLD" id="SFLDG01123">
    <property type="entry name" value="methyltransferase_(Class_B)"/>
    <property type="match status" value="1"/>
</dbReference>
<dbReference type="InterPro" id="IPR058240">
    <property type="entry name" value="rSAM_sf"/>
</dbReference>
<dbReference type="Proteomes" id="UP001589867">
    <property type="component" value="Unassembled WGS sequence"/>
</dbReference>
<dbReference type="InterPro" id="IPR023404">
    <property type="entry name" value="rSAM_horseshoe"/>
</dbReference>
<evidence type="ECO:0000256" key="4">
    <source>
        <dbReference type="ARBA" id="ARBA00023004"/>
    </source>
</evidence>
<keyword evidence="5" id="KW-0411">Iron-sulfur</keyword>
<dbReference type="CDD" id="cd01335">
    <property type="entry name" value="Radical_SAM"/>
    <property type="match status" value="1"/>
</dbReference>
<dbReference type="Pfam" id="PF13282">
    <property type="entry name" value="DUF4070"/>
    <property type="match status" value="1"/>
</dbReference>
<keyword evidence="4" id="KW-0408">Iron</keyword>
<dbReference type="PANTHER" id="PTHR43409">
    <property type="entry name" value="ANAEROBIC MAGNESIUM-PROTOPORPHYRIN IX MONOMETHYL ESTER CYCLASE-RELATED"/>
    <property type="match status" value="1"/>
</dbReference>
<evidence type="ECO:0000256" key="2">
    <source>
        <dbReference type="ARBA" id="ARBA00022691"/>
    </source>
</evidence>
<sequence length="519" mass="58492">MGVAVRRVLAVSPRYARSFGTFDHAFPLVGAAAFMPPQGLLTIAGYLPVDWQVRFVDENVRLVTDADLEWAEIVMLSGMHVQRDRIRHLADRAARLGRVTVLGGPSVSASPELYPDVDLLHVGELGDATDRLIARLDADPRRPERQEVYATVVRHSLDQFPVPRYDLVELPRYLVGSVQFSSGCPFRCEFCDIPALYGQKPRRKSVAALLAELDAMLDRGGPGTIYFVDDNFIADPRAAVELLTGLVEWQRSRGYPVSFACEATANLAKRTDLLALMRQASFTTVFVGVESPDLDALRRMRKTQNLATPLLEGVRRFNAHGLEVVAGIIMGLDTDDERTGERVLEFIEASQIPMLTINLLHALPRTPLWDRLAREQRILDDPGDRESNVRFLLPYDVVVDNWRSTLAAAFRPEAVYRRFEYQMRHTYPNRLSPRRQPPGTAELARGLSAIARTMWRVGVRARYRRVFWRTALPLLRTGRVEQLMHISTVTHHLVTFADEAVVGRAEKCFYNPAPAKRSG</sequence>
<evidence type="ECO:0000259" key="6">
    <source>
        <dbReference type="PROSITE" id="PS51918"/>
    </source>
</evidence>
<organism evidence="7 8">
    <name type="scientific">Phytohabitans kaempferiae</name>
    <dbReference type="NCBI Taxonomy" id="1620943"/>
    <lineage>
        <taxon>Bacteria</taxon>
        <taxon>Bacillati</taxon>
        <taxon>Actinomycetota</taxon>
        <taxon>Actinomycetes</taxon>
        <taxon>Micromonosporales</taxon>
        <taxon>Micromonosporaceae</taxon>
    </lineage>
</organism>
<dbReference type="InterPro" id="IPR025274">
    <property type="entry name" value="DUF4070"/>
</dbReference>
<dbReference type="SMART" id="SM00729">
    <property type="entry name" value="Elp3"/>
    <property type="match status" value="1"/>
</dbReference>
<keyword evidence="3" id="KW-0479">Metal-binding</keyword>
<evidence type="ECO:0000256" key="1">
    <source>
        <dbReference type="ARBA" id="ARBA00001966"/>
    </source>
</evidence>
<dbReference type="InterPro" id="IPR051198">
    <property type="entry name" value="BchE-like"/>
</dbReference>
<evidence type="ECO:0000256" key="3">
    <source>
        <dbReference type="ARBA" id="ARBA00022723"/>
    </source>
</evidence>
<dbReference type="InterPro" id="IPR034530">
    <property type="entry name" value="HpnP-like"/>
</dbReference>
<feature type="domain" description="Radical SAM core" evidence="6">
    <location>
        <begin position="170"/>
        <end position="404"/>
    </location>
</feature>
<dbReference type="SUPFAM" id="SSF102114">
    <property type="entry name" value="Radical SAM enzymes"/>
    <property type="match status" value="1"/>
</dbReference>
<dbReference type="SFLD" id="SFLDG01082">
    <property type="entry name" value="B12-binding_domain_containing"/>
    <property type="match status" value="1"/>
</dbReference>
<dbReference type="RefSeq" id="WP_377252728.1">
    <property type="nucleotide sequence ID" value="NZ_JBHLUH010000039.1"/>
</dbReference>
<accession>A0ABV6M591</accession>
<dbReference type="Pfam" id="PF02310">
    <property type="entry name" value="B12-binding"/>
    <property type="match status" value="1"/>
</dbReference>
<comment type="caution">
    <text evidence="7">The sequence shown here is derived from an EMBL/GenBank/DDBJ whole genome shotgun (WGS) entry which is preliminary data.</text>
</comment>
<dbReference type="SFLD" id="SFLDF00303">
    <property type="entry name" value="hopanoid_C2-methyltransferase"/>
    <property type="match status" value="1"/>
</dbReference>
<evidence type="ECO:0000256" key="5">
    <source>
        <dbReference type="ARBA" id="ARBA00023014"/>
    </source>
</evidence>
<evidence type="ECO:0000313" key="8">
    <source>
        <dbReference type="Proteomes" id="UP001589867"/>
    </source>
</evidence>
<reference evidence="7 8" key="1">
    <citation type="submission" date="2024-09" db="EMBL/GenBank/DDBJ databases">
        <authorList>
            <person name="Sun Q."/>
            <person name="Mori K."/>
        </authorList>
    </citation>
    <scope>NUCLEOTIDE SEQUENCE [LARGE SCALE GENOMIC DNA]</scope>
    <source>
        <strain evidence="7 8">TBRC 3947</strain>
    </source>
</reference>
<gene>
    <name evidence="7" type="ORF">ACFFIA_18745</name>
</gene>
<name>A0ABV6M591_9ACTN</name>
<dbReference type="EMBL" id="JBHLUH010000039">
    <property type="protein sequence ID" value="MFC0529699.1"/>
    <property type="molecule type" value="Genomic_DNA"/>
</dbReference>
<evidence type="ECO:0000313" key="7">
    <source>
        <dbReference type="EMBL" id="MFC0529699.1"/>
    </source>
</evidence>
<protein>
    <submittedName>
        <fullName evidence="7">B12-binding domain-containing radical SAM protein</fullName>
    </submittedName>
</protein>
<dbReference type="InterPro" id="IPR006638">
    <property type="entry name" value="Elp3/MiaA/NifB-like_rSAM"/>
</dbReference>
<dbReference type="InterPro" id="IPR034466">
    <property type="entry name" value="Methyltransferase_Class_B"/>
</dbReference>
<dbReference type="InterPro" id="IPR006158">
    <property type="entry name" value="Cobalamin-bd"/>
</dbReference>
<dbReference type="Gene3D" id="3.80.30.20">
    <property type="entry name" value="tm_1862 like domain"/>
    <property type="match status" value="1"/>
</dbReference>
<proteinExistence type="predicted"/>
<keyword evidence="8" id="KW-1185">Reference proteome</keyword>